<dbReference type="PROSITE" id="PS50893">
    <property type="entry name" value="ABC_TRANSPORTER_2"/>
    <property type="match status" value="1"/>
</dbReference>
<dbReference type="InterPro" id="IPR003593">
    <property type="entry name" value="AAA+_ATPase"/>
</dbReference>
<feature type="domain" description="ABC transporter" evidence="5">
    <location>
        <begin position="21"/>
        <end position="258"/>
    </location>
</feature>
<evidence type="ECO:0000256" key="3">
    <source>
        <dbReference type="ARBA" id="ARBA00022840"/>
    </source>
</evidence>
<dbReference type="InterPro" id="IPR017871">
    <property type="entry name" value="ABC_transporter-like_CS"/>
</dbReference>
<dbReference type="InterPro" id="IPR003439">
    <property type="entry name" value="ABC_transporter-like_ATP-bd"/>
</dbReference>
<comment type="caution">
    <text evidence="6">The sequence shown here is derived from an EMBL/GenBank/DDBJ whole genome shotgun (WGS) entry which is preliminary data.</text>
</comment>
<dbReference type="PROSITE" id="PS00211">
    <property type="entry name" value="ABC_TRANSPORTER_1"/>
    <property type="match status" value="1"/>
</dbReference>
<gene>
    <name evidence="6" type="ORF">L0635_01585</name>
</gene>
<dbReference type="InterPro" id="IPR017911">
    <property type="entry name" value="MacB-like_ATP-bd"/>
</dbReference>
<dbReference type="PANTHER" id="PTHR24220">
    <property type="entry name" value="IMPORT ATP-BINDING PROTEIN"/>
    <property type="match status" value="1"/>
</dbReference>
<keyword evidence="1" id="KW-0813">Transport</keyword>
<accession>A0ABT4IQ31</accession>
<dbReference type="InterPro" id="IPR015854">
    <property type="entry name" value="ABC_transpr_LolD-like"/>
</dbReference>
<sequence>MSYSSADSPEPTAKADSQRVLHAERLTKSVTSGERTLTILHDLSLSVAAGESVAILGKSGAGKSTLLGLLAGLDTPTDGELHLFGHPLSRLDEDGRASLRAGRVGFVFQNFQLLPTLSALENVLLPLELSPRAGETDTAAQWLSRVGLGERQGHLPKQLSGGEQQRVAIARAFVSDPELVFADEPTGNLDPDTGAQIIDLLFELNHQAGTTLILVTHDHALARRCDRCLRLIDGHLDAFDPHTLASDTLESHVSKSDASKNDASKNHEAKT</sequence>
<dbReference type="SMART" id="SM00382">
    <property type="entry name" value="AAA"/>
    <property type="match status" value="1"/>
</dbReference>
<evidence type="ECO:0000259" key="5">
    <source>
        <dbReference type="PROSITE" id="PS50893"/>
    </source>
</evidence>
<dbReference type="Gene3D" id="3.40.50.300">
    <property type="entry name" value="P-loop containing nucleotide triphosphate hydrolases"/>
    <property type="match status" value="1"/>
</dbReference>
<dbReference type="Pfam" id="PF00005">
    <property type="entry name" value="ABC_tran"/>
    <property type="match status" value="1"/>
</dbReference>
<keyword evidence="3 6" id="KW-0067">ATP-binding</keyword>
<keyword evidence="7" id="KW-1185">Reference proteome</keyword>
<dbReference type="RefSeq" id="WP_268900938.1">
    <property type="nucleotide sequence ID" value="NZ_JAKNQU010000001.1"/>
</dbReference>
<feature type="region of interest" description="Disordered" evidence="4">
    <location>
        <begin position="248"/>
        <end position="271"/>
    </location>
</feature>
<feature type="compositionally biased region" description="Basic and acidic residues" evidence="4">
    <location>
        <begin position="249"/>
        <end position="271"/>
    </location>
</feature>
<evidence type="ECO:0000256" key="4">
    <source>
        <dbReference type="SAM" id="MobiDB-lite"/>
    </source>
</evidence>
<dbReference type="GO" id="GO:0005524">
    <property type="term" value="F:ATP binding"/>
    <property type="evidence" value="ECO:0007669"/>
    <property type="project" value="UniProtKB-KW"/>
</dbReference>
<evidence type="ECO:0000256" key="1">
    <source>
        <dbReference type="ARBA" id="ARBA00022448"/>
    </source>
</evidence>
<evidence type="ECO:0000313" key="6">
    <source>
        <dbReference type="EMBL" id="MCZ0925772.1"/>
    </source>
</evidence>
<reference evidence="6 7" key="1">
    <citation type="submission" date="2022-02" db="EMBL/GenBank/DDBJ databases">
        <title>Study of halophilic communities from a Mexican lake.</title>
        <authorList>
            <person name="Hernandez-Soto L.M."/>
            <person name="Martinez-Abarca F."/>
            <person name="Ramirez-Saad H.C."/>
            <person name="Aguirre-Garrido J.F."/>
        </authorList>
    </citation>
    <scope>NUCLEOTIDE SEQUENCE [LARGE SCALE GENOMIC DNA]</scope>
    <source>
        <strain evidence="6 7">Hjan13</strain>
    </source>
</reference>
<organism evidence="6 7">
    <name type="scientific">Vreelandella janggokensis</name>
    <dbReference type="NCBI Taxonomy" id="370767"/>
    <lineage>
        <taxon>Bacteria</taxon>
        <taxon>Pseudomonadati</taxon>
        <taxon>Pseudomonadota</taxon>
        <taxon>Gammaproteobacteria</taxon>
        <taxon>Oceanospirillales</taxon>
        <taxon>Halomonadaceae</taxon>
        <taxon>Vreelandella</taxon>
    </lineage>
</organism>
<evidence type="ECO:0000313" key="7">
    <source>
        <dbReference type="Proteomes" id="UP001321125"/>
    </source>
</evidence>
<name>A0ABT4IQ31_9GAMM</name>
<keyword evidence="2" id="KW-0547">Nucleotide-binding</keyword>
<proteinExistence type="predicted"/>
<dbReference type="Proteomes" id="UP001321125">
    <property type="component" value="Unassembled WGS sequence"/>
</dbReference>
<protein>
    <submittedName>
        <fullName evidence="6">ABC transporter ATP-binding protein</fullName>
    </submittedName>
</protein>
<dbReference type="EMBL" id="JAKNQU010000001">
    <property type="protein sequence ID" value="MCZ0925772.1"/>
    <property type="molecule type" value="Genomic_DNA"/>
</dbReference>
<dbReference type="SUPFAM" id="SSF52540">
    <property type="entry name" value="P-loop containing nucleoside triphosphate hydrolases"/>
    <property type="match status" value="1"/>
</dbReference>
<dbReference type="CDD" id="cd03255">
    <property type="entry name" value="ABC_MJ0796_LolCDE_FtsE"/>
    <property type="match status" value="1"/>
</dbReference>
<evidence type="ECO:0000256" key="2">
    <source>
        <dbReference type="ARBA" id="ARBA00022741"/>
    </source>
</evidence>
<dbReference type="InterPro" id="IPR027417">
    <property type="entry name" value="P-loop_NTPase"/>
</dbReference>